<evidence type="ECO:0000313" key="1">
    <source>
        <dbReference type="EMBL" id="EDW26748.1"/>
    </source>
</evidence>
<reference evidence="1 2" key="1">
    <citation type="journal article" date="2007" name="Nature">
        <title>Evolution of genes and genomes on the Drosophila phylogeny.</title>
        <authorList>
            <consortium name="Drosophila 12 Genomes Consortium"/>
            <person name="Clark A.G."/>
            <person name="Eisen M.B."/>
            <person name="Smith D.R."/>
            <person name="Bergman C.M."/>
            <person name="Oliver B."/>
            <person name="Markow T.A."/>
            <person name="Kaufman T.C."/>
            <person name="Kellis M."/>
            <person name="Gelbart W."/>
            <person name="Iyer V.N."/>
            <person name="Pollard D.A."/>
            <person name="Sackton T.B."/>
            <person name="Larracuente A.M."/>
            <person name="Singh N.D."/>
            <person name="Abad J.P."/>
            <person name="Abt D.N."/>
            <person name="Adryan B."/>
            <person name="Aguade M."/>
            <person name="Akashi H."/>
            <person name="Anderson W.W."/>
            <person name="Aquadro C.F."/>
            <person name="Ardell D.H."/>
            <person name="Arguello R."/>
            <person name="Artieri C.G."/>
            <person name="Barbash D.A."/>
            <person name="Barker D."/>
            <person name="Barsanti P."/>
            <person name="Batterham P."/>
            <person name="Batzoglou S."/>
            <person name="Begun D."/>
            <person name="Bhutkar A."/>
            <person name="Blanco E."/>
            <person name="Bosak S.A."/>
            <person name="Bradley R.K."/>
            <person name="Brand A.D."/>
            <person name="Brent M.R."/>
            <person name="Brooks A.N."/>
            <person name="Brown R.H."/>
            <person name="Butlin R.K."/>
            <person name="Caggese C."/>
            <person name="Calvi B.R."/>
            <person name="Bernardo de Carvalho A."/>
            <person name="Caspi A."/>
            <person name="Castrezana S."/>
            <person name="Celniker S.E."/>
            <person name="Chang J.L."/>
            <person name="Chapple C."/>
            <person name="Chatterji S."/>
            <person name="Chinwalla A."/>
            <person name="Civetta A."/>
            <person name="Clifton S.W."/>
            <person name="Comeron J.M."/>
            <person name="Costello J.C."/>
            <person name="Coyne J.A."/>
            <person name="Daub J."/>
            <person name="David R.G."/>
            <person name="Delcher A.L."/>
            <person name="Delehaunty K."/>
            <person name="Do C.B."/>
            <person name="Ebling H."/>
            <person name="Edwards K."/>
            <person name="Eickbush T."/>
            <person name="Evans J.D."/>
            <person name="Filipski A."/>
            <person name="Findeiss S."/>
            <person name="Freyhult E."/>
            <person name="Fulton L."/>
            <person name="Fulton R."/>
            <person name="Garcia A.C."/>
            <person name="Gardiner A."/>
            <person name="Garfield D.A."/>
            <person name="Garvin B.E."/>
            <person name="Gibson G."/>
            <person name="Gilbert D."/>
            <person name="Gnerre S."/>
            <person name="Godfrey J."/>
            <person name="Good R."/>
            <person name="Gotea V."/>
            <person name="Gravely B."/>
            <person name="Greenberg A.J."/>
            <person name="Griffiths-Jones S."/>
            <person name="Gross S."/>
            <person name="Guigo R."/>
            <person name="Gustafson E.A."/>
            <person name="Haerty W."/>
            <person name="Hahn M.W."/>
            <person name="Halligan D.L."/>
            <person name="Halpern A.L."/>
            <person name="Halter G.M."/>
            <person name="Han M.V."/>
            <person name="Heger A."/>
            <person name="Hillier L."/>
            <person name="Hinrichs A.S."/>
            <person name="Holmes I."/>
            <person name="Hoskins R.A."/>
            <person name="Hubisz M.J."/>
            <person name="Hultmark D."/>
            <person name="Huntley M.A."/>
            <person name="Jaffe D.B."/>
            <person name="Jagadeeshan S."/>
            <person name="Jeck W.R."/>
            <person name="Johnson J."/>
            <person name="Jones C.D."/>
            <person name="Jordan W.C."/>
            <person name="Karpen G.H."/>
            <person name="Kataoka E."/>
            <person name="Keightley P.D."/>
            <person name="Kheradpour P."/>
            <person name="Kirkness E.F."/>
            <person name="Koerich L.B."/>
            <person name="Kristiansen K."/>
            <person name="Kudrna D."/>
            <person name="Kulathinal R.J."/>
            <person name="Kumar S."/>
            <person name="Kwok R."/>
            <person name="Lander E."/>
            <person name="Langley C.H."/>
            <person name="Lapoint R."/>
            <person name="Lazzaro B.P."/>
            <person name="Lee S.J."/>
            <person name="Levesque L."/>
            <person name="Li R."/>
            <person name="Lin C.F."/>
            <person name="Lin M.F."/>
            <person name="Lindblad-Toh K."/>
            <person name="Llopart A."/>
            <person name="Long M."/>
            <person name="Low L."/>
            <person name="Lozovsky E."/>
            <person name="Lu J."/>
            <person name="Luo M."/>
            <person name="Machado C.A."/>
            <person name="Makalowski W."/>
            <person name="Marzo M."/>
            <person name="Matsuda M."/>
            <person name="Matzkin L."/>
            <person name="McAllister B."/>
            <person name="McBride C.S."/>
            <person name="McKernan B."/>
            <person name="McKernan K."/>
            <person name="Mendez-Lago M."/>
            <person name="Minx P."/>
            <person name="Mollenhauer M.U."/>
            <person name="Montooth K."/>
            <person name="Mount S.M."/>
            <person name="Mu X."/>
            <person name="Myers E."/>
            <person name="Negre B."/>
            <person name="Newfeld S."/>
            <person name="Nielsen R."/>
            <person name="Noor M.A."/>
            <person name="O'Grady P."/>
            <person name="Pachter L."/>
            <person name="Papaceit M."/>
            <person name="Parisi M.J."/>
            <person name="Parisi M."/>
            <person name="Parts L."/>
            <person name="Pedersen J.S."/>
            <person name="Pesole G."/>
            <person name="Phillippy A.M."/>
            <person name="Ponting C.P."/>
            <person name="Pop M."/>
            <person name="Porcelli D."/>
            <person name="Powell J.R."/>
            <person name="Prohaska S."/>
            <person name="Pruitt K."/>
            <person name="Puig M."/>
            <person name="Quesneville H."/>
            <person name="Ram K.R."/>
            <person name="Rand D."/>
            <person name="Rasmussen M.D."/>
            <person name="Reed L.K."/>
            <person name="Reenan R."/>
            <person name="Reily A."/>
            <person name="Remington K.A."/>
            <person name="Rieger T.T."/>
            <person name="Ritchie M.G."/>
            <person name="Robin C."/>
            <person name="Rogers Y.H."/>
            <person name="Rohde C."/>
            <person name="Rozas J."/>
            <person name="Rubenfield M.J."/>
            <person name="Ruiz A."/>
            <person name="Russo S."/>
            <person name="Salzberg S.L."/>
            <person name="Sanchez-Gracia A."/>
            <person name="Saranga D.J."/>
            <person name="Sato H."/>
            <person name="Schaeffer S.W."/>
            <person name="Schatz M.C."/>
            <person name="Schlenke T."/>
            <person name="Schwartz R."/>
            <person name="Segarra C."/>
            <person name="Singh R.S."/>
            <person name="Sirot L."/>
            <person name="Sirota M."/>
            <person name="Sisneros N.B."/>
            <person name="Smith C.D."/>
            <person name="Smith T.F."/>
            <person name="Spieth J."/>
            <person name="Stage D.E."/>
            <person name="Stark A."/>
            <person name="Stephan W."/>
            <person name="Strausberg R.L."/>
            <person name="Strempel S."/>
            <person name="Sturgill D."/>
            <person name="Sutton G."/>
            <person name="Sutton G.G."/>
            <person name="Tao W."/>
            <person name="Teichmann S."/>
            <person name="Tobari Y.N."/>
            <person name="Tomimura Y."/>
            <person name="Tsolas J.M."/>
            <person name="Valente V.L."/>
            <person name="Venter E."/>
            <person name="Venter J.C."/>
            <person name="Vicario S."/>
            <person name="Vieira F.G."/>
            <person name="Vilella A.J."/>
            <person name="Villasante A."/>
            <person name="Walenz B."/>
            <person name="Wang J."/>
            <person name="Wasserman M."/>
            <person name="Watts T."/>
            <person name="Wilson D."/>
            <person name="Wilson R.K."/>
            <person name="Wing R.A."/>
            <person name="Wolfner M.F."/>
            <person name="Wong A."/>
            <person name="Wong G.K."/>
            <person name="Wu C.I."/>
            <person name="Wu G."/>
            <person name="Yamamoto D."/>
            <person name="Yang H.P."/>
            <person name="Yang S.P."/>
            <person name="Yorke J.A."/>
            <person name="Yoshida K."/>
            <person name="Zdobnov E."/>
            <person name="Zhang P."/>
            <person name="Zhang Y."/>
            <person name="Zimin A.V."/>
            <person name="Baldwin J."/>
            <person name="Abdouelleil A."/>
            <person name="Abdulkadir J."/>
            <person name="Abebe A."/>
            <person name="Abera B."/>
            <person name="Abreu J."/>
            <person name="Acer S.C."/>
            <person name="Aftuck L."/>
            <person name="Alexander A."/>
            <person name="An P."/>
            <person name="Anderson E."/>
            <person name="Anderson S."/>
            <person name="Arachi H."/>
            <person name="Azer M."/>
            <person name="Bachantsang P."/>
            <person name="Barry A."/>
            <person name="Bayul T."/>
            <person name="Berlin A."/>
            <person name="Bessette D."/>
            <person name="Bloom T."/>
            <person name="Blye J."/>
            <person name="Boguslavskiy L."/>
            <person name="Bonnet C."/>
            <person name="Boukhgalter B."/>
            <person name="Bourzgui I."/>
            <person name="Brown A."/>
            <person name="Cahill P."/>
            <person name="Channer S."/>
            <person name="Cheshatsang Y."/>
            <person name="Chuda L."/>
            <person name="Citroen M."/>
            <person name="Collymore A."/>
            <person name="Cooke P."/>
            <person name="Costello M."/>
            <person name="D'Aco K."/>
            <person name="Daza R."/>
            <person name="De Haan G."/>
            <person name="DeGray S."/>
            <person name="DeMaso C."/>
            <person name="Dhargay N."/>
            <person name="Dooley K."/>
            <person name="Dooley E."/>
            <person name="Doricent M."/>
            <person name="Dorje P."/>
            <person name="Dorjee K."/>
            <person name="Dupes A."/>
            <person name="Elong R."/>
            <person name="Falk J."/>
            <person name="Farina A."/>
            <person name="Faro S."/>
            <person name="Ferguson D."/>
            <person name="Fisher S."/>
            <person name="Foley C.D."/>
            <person name="Franke A."/>
            <person name="Friedrich D."/>
            <person name="Gadbois L."/>
            <person name="Gearin G."/>
            <person name="Gearin C.R."/>
            <person name="Giannoukos G."/>
            <person name="Goode T."/>
            <person name="Graham J."/>
            <person name="Grandbois E."/>
            <person name="Grewal S."/>
            <person name="Gyaltsen K."/>
            <person name="Hafez N."/>
            <person name="Hagos B."/>
            <person name="Hall J."/>
            <person name="Henson C."/>
            <person name="Hollinger A."/>
            <person name="Honan T."/>
            <person name="Huard M.D."/>
            <person name="Hughes L."/>
            <person name="Hurhula B."/>
            <person name="Husby M.E."/>
            <person name="Kamat A."/>
            <person name="Kanga B."/>
            <person name="Kashin S."/>
            <person name="Khazanovich D."/>
            <person name="Kisner P."/>
            <person name="Lance K."/>
            <person name="Lara M."/>
            <person name="Lee W."/>
            <person name="Lennon N."/>
            <person name="Letendre F."/>
            <person name="LeVine R."/>
            <person name="Lipovsky A."/>
            <person name="Liu X."/>
            <person name="Liu J."/>
            <person name="Liu S."/>
            <person name="Lokyitsang T."/>
            <person name="Lokyitsang Y."/>
            <person name="Lubonja R."/>
            <person name="Lui A."/>
            <person name="MacDonald P."/>
            <person name="Magnisalis V."/>
            <person name="Maru K."/>
            <person name="Matthews C."/>
            <person name="McCusker W."/>
            <person name="McDonough S."/>
            <person name="Mehta T."/>
            <person name="Meldrim J."/>
            <person name="Meneus L."/>
            <person name="Mihai O."/>
            <person name="Mihalev A."/>
            <person name="Mihova T."/>
            <person name="Mittelman R."/>
            <person name="Mlenga V."/>
            <person name="Montmayeur A."/>
            <person name="Mulrain L."/>
            <person name="Navidi A."/>
            <person name="Naylor J."/>
            <person name="Negash T."/>
            <person name="Nguyen T."/>
            <person name="Nguyen N."/>
            <person name="Nicol R."/>
            <person name="Norbu C."/>
            <person name="Norbu N."/>
            <person name="Novod N."/>
            <person name="O'Neill B."/>
            <person name="Osman S."/>
            <person name="Markiewicz E."/>
            <person name="Oyono O.L."/>
            <person name="Patti C."/>
            <person name="Phunkhang P."/>
            <person name="Pierre F."/>
            <person name="Priest M."/>
            <person name="Raghuraman S."/>
            <person name="Rege F."/>
            <person name="Reyes R."/>
            <person name="Rise C."/>
            <person name="Rogov P."/>
            <person name="Ross K."/>
            <person name="Ryan E."/>
            <person name="Settipalli S."/>
            <person name="Shea T."/>
            <person name="Sherpa N."/>
            <person name="Shi L."/>
            <person name="Shih D."/>
            <person name="Sparrow T."/>
            <person name="Spaulding J."/>
            <person name="Stalker J."/>
            <person name="Stange-Thomann N."/>
            <person name="Stavropoulos S."/>
            <person name="Stone C."/>
            <person name="Strader C."/>
            <person name="Tesfaye S."/>
            <person name="Thomson T."/>
            <person name="Thoulutsang Y."/>
            <person name="Thoulutsang D."/>
            <person name="Topham K."/>
            <person name="Topping I."/>
            <person name="Tsamla T."/>
            <person name="Vassiliev H."/>
            <person name="Vo A."/>
            <person name="Wangchuk T."/>
            <person name="Wangdi T."/>
            <person name="Weiand M."/>
            <person name="Wilkinson J."/>
            <person name="Wilson A."/>
            <person name="Yadav S."/>
            <person name="Young G."/>
            <person name="Yu Q."/>
            <person name="Zembek L."/>
            <person name="Zhong D."/>
            <person name="Zimmer A."/>
            <person name="Zwirko Z."/>
            <person name="Jaffe D.B."/>
            <person name="Alvarez P."/>
            <person name="Brockman W."/>
            <person name="Butler J."/>
            <person name="Chin C."/>
            <person name="Gnerre S."/>
            <person name="Grabherr M."/>
            <person name="Kleber M."/>
            <person name="Mauceli E."/>
            <person name="MacCallum I."/>
        </authorList>
    </citation>
    <scope>NUCLEOTIDE SEQUENCE [LARGE SCALE GENOMIC DNA]</scope>
    <source>
        <strain evidence="2">MSH-3 / Tucson 14011-0111.49</strain>
    </source>
</reference>
<dbReference type="Proteomes" id="UP000008744">
    <property type="component" value="Unassembled WGS sequence"/>
</dbReference>
<dbReference type="HOGENOM" id="CLU_2624605_0_0_1"/>
<dbReference type="AlphaFoldDB" id="B4GVQ3"/>
<dbReference type="EMBL" id="CH479193">
    <property type="protein sequence ID" value="EDW26748.1"/>
    <property type="molecule type" value="Genomic_DNA"/>
</dbReference>
<protein>
    <submittedName>
        <fullName evidence="1">GL14625</fullName>
    </submittedName>
</protein>
<accession>B4GVQ3</accession>
<gene>
    <name evidence="1" type="primary">Dper\GL14625</name>
    <name evidence="1" type="ORF">Dper_GL14625</name>
</gene>
<proteinExistence type="predicted"/>
<name>B4GVQ3_DROPE</name>
<evidence type="ECO:0000313" key="2">
    <source>
        <dbReference type="Proteomes" id="UP000008744"/>
    </source>
</evidence>
<organism evidence="2">
    <name type="scientific">Drosophila persimilis</name>
    <name type="common">Fruit fly</name>
    <dbReference type="NCBI Taxonomy" id="7234"/>
    <lineage>
        <taxon>Eukaryota</taxon>
        <taxon>Metazoa</taxon>
        <taxon>Ecdysozoa</taxon>
        <taxon>Arthropoda</taxon>
        <taxon>Hexapoda</taxon>
        <taxon>Insecta</taxon>
        <taxon>Pterygota</taxon>
        <taxon>Neoptera</taxon>
        <taxon>Endopterygota</taxon>
        <taxon>Diptera</taxon>
        <taxon>Brachycera</taxon>
        <taxon>Muscomorpha</taxon>
        <taxon>Ephydroidea</taxon>
        <taxon>Drosophilidae</taxon>
        <taxon>Drosophila</taxon>
        <taxon>Sophophora</taxon>
    </lineage>
</organism>
<keyword evidence="2" id="KW-1185">Reference proteome</keyword>
<dbReference type="PhylomeDB" id="B4GVQ3"/>
<sequence length="78" mass="8912">MDRLCIIELYSDVSFLVRVNTFVLCSTEKKRQIRLGVDAPLEALKVILGYLYSGKMPISSLDVDAICEVFAWWMPSRP</sequence>